<dbReference type="WBParaSite" id="L893_g33327.t1">
    <property type="protein sequence ID" value="L893_g33327.t1"/>
    <property type="gene ID" value="L893_g33327"/>
</dbReference>
<dbReference type="Proteomes" id="UP000095287">
    <property type="component" value="Unplaced"/>
</dbReference>
<sequence>MRCESVDPNEQTATLKAEKRRAMKRGEGQLAGWAKVATKDVVTRSTPCALGKRAGKLVAYSEVGEDEGEGSLGRAARLICDRLDRREKGEKLWTCFGLSHERQDFFRNVSNLFGLSPSTKNLSGNISQ</sequence>
<evidence type="ECO:0000313" key="1">
    <source>
        <dbReference type="Proteomes" id="UP000095287"/>
    </source>
</evidence>
<name>A0A1I8A7C3_9BILA</name>
<keyword evidence="1" id="KW-1185">Reference proteome</keyword>
<reference evidence="2" key="1">
    <citation type="submission" date="2016-11" db="UniProtKB">
        <authorList>
            <consortium name="WormBaseParasite"/>
        </authorList>
    </citation>
    <scope>IDENTIFICATION</scope>
</reference>
<organism evidence="1 2">
    <name type="scientific">Steinernema glaseri</name>
    <dbReference type="NCBI Taxonomy" id="37863"/>
    <lineage>
        <taxon>Eukaryota</taxon>
        <taxon>Metazoa</taxon>
        <taxon>Ecdysozoa</taxon>
        <taxon>Nematoda</taxon>
        <taxon>Chromadorea</taxon>
        <taxon>Rhabditida</taxon>
        <taxon>Tylenchina</taxon>
        <taxon>Panagrolaimomorpha</taxon>
        <taxon>Strongyloidoidea</taxon>
        <taxon>Steinernematidae</taxon>
        <taxon>Steinernema</taxon>
    </lineage>
</organism>
<accession>A0A1I8A7C3</accession>
<evidence type="ECO:0000313" key="2">
    <source>
        <dbReference type="WBParaSite" id="L893_g33327.t1"/>
    </source>
</evidence>
<dbReference type="AlphaFoldDB" id="A0A1I8A7C3"/>
<protein>
    <submittedName>
        <fullName evidence="2">Uncharacterized protein</fullName>
    </submittedName>
</protein>
<proteinExistence type="predicted"/>